<proteinExistence type="predicted"/>
<dbReference type="Gene3D" id="1.10.3260.10">
    <property type="entry name" value="DNA ligase, ATP-dependent, N-terminal domain"/>
    <property type="match status" value="1"/>
</dbReference>
<dbReference type="PANTHER" id="PTHR45674:SF13">
    <property type="entry name" value="DNA LIGASE-RELATED"/>
    <property type="match status" value="1"/>
</dbReference>
<dbReference type="NCBIfam" id="TIGR04120">
    <property type="entry name" value="DNA_lig_bact"/>
    <property type="match status" value="1"/>
</dbReference>
<evidence type="ECO:0000256" key="10">
    <source>
        <dbReference type="ARBA" id="ARBA00023172"/>
    </source>
</evidence>
<name>A0ABY4AJ13_9BURK</name>
<dbReference type="InterPro" id="IPR012309">
    <property type="entry name" value="DNA_ligase_ATP-dep_C"/>
</dbReference>
<dbReference type="Pfam" id="PF01068">
    <property type="entry name" value="DNA_ligase_A_M"/>
    <property type="match status" value="1"/>
</dbReference>
<dbReference type="CDD" id="cd07972">
    <property type="entry name" value="OBF_DNA_ligase_Arch_LigB"/>
    <property type="match status" value="1"/>
</dbReference>
<dbReference type="GO" id="GO:0003910">
    <property type="term" value="F:DNA ligase (ATP) activity"/>
    <property type="evidence" value="ECO:0007669"/>
    <property type="project" value="UniProtKB-EC"/>
</dbReference>
<keyword evidence="6" id="KW-0547">Nucleotide-binding</keyword>
<dbReference type="RefSeq" id="WP_243477545.1">
    <property type="nucleotide sequence ID" value="NZ_CP063982.1"/>
</dbReference>
<dbReference type="Gene3D" id="3.30.470.30">
    <property type="entry name" value="DNA ligase/mRNA capping enzyme"/>
    <property type="match status" value="1"/>
</dbReference>
<protein>
    <recommendedName>
        <fullName evidence="1">DNA ligase (ATP)</fullName>
        <ecNumber evidence="1">6.5.1.1</ecNumber>
    </recommendedName>
</protein>
<keyword evidence="12" id="KW-0131">Cell cycle</keyword>
<dbReference type="NCBIfam" id="NF006701">
    <property type="entry name" value="PRK09247.1"/>
    <property type="match status" value="1"/>
</dbReference>
<keyword evidence="8" id="KW-0067">ATP-binding</keyword>
<feature type="domain" description="ATP-dependent DNA ligase family profile" evidence="14">
    <location>
        <begin position="324"/>
        <end position="447"/>
    </location>
</feature>
<dbReference type="Proteomes" id="UP000831607">
    <property type="component" value="Chromosome"/>
</dbReference>
<keyword evidence="11" id="KW-0234">DNA repair</keyword>
<dbReference type="InterPro" id="IPR050191">
    <property type="entry name" value="ATP-dep_DNA_ligase"/>
</dbReference>
<dbReference type="SUPFAM" id="SSF56091">
    <property type="entry name" value="DNA ligase/mRNA capping enzyme, catalytic domain"/>
    <property type="match status" value="1"/>
</dbReference>
<evidence type="ECO:0000256" key="12">
    <source>
        <dbReference type="ARBA" id="ARBA00023306"/>
    </source>
</evidence>
<dbReference type="Pfam" id="PF04675">
    <property type="entry name" value="DNA_ligase_A_N"/>
    <property type="match status" value="1"/>
</dbReference>
<keyword evidence="3" id="KW-0132">Cell division</keyword>
<dbReference type="Gene3D" id="2.40.50.140">
    <property type="entry name" value="Nucleic acid-binding proteins"/>
    <property type="match status" value="1"/>
</dbReference>
<keyword evidence="7" id="KW-0227">DNA damage</keyword>
<dbReference type="InterPro" id="IPR036599">
    <property type="entry name" value="DNA_ligase_N_sf"/>
</dbReference>
<keyword evidence="16" id="KW-1185">Reference proteome</keyword>
<keyword evidence="5" id="KW-0479">Metal-binding</keyword>
<evidence type="ECO:0000256" key="8">
    <source>
        <dbReference type="ARBA" id="ARBA00022840"/>
    </source>
</evidence>
<evidence type="ECO:0000256" key="6">
    <source>
        <dbReference type="ARBA" id="ARBA00022741"/>
    </source>
</evidence>
<evidence type="ECO:0000256" key="11">
    <source>
        <dbReference type="ARBA" id="ARBA00023204"/>
    </source>
</evidence>
<dbReference type="EMBL" id="CP063982">
    <property type="protein sequence ID" value="UOD49385.1"/>
    <property type="molecule type" value="Genomic_DNA"/>
</dbReference>
<dbReference type="PROSITE" id="PS50160">
    <property type="entry name" value="DNA_LIGASE_A3"/>
    <property type="match status" value="1"/>
</dbReference>
<evidence type="ECO:0000256" key="4">
    <source>
        <dbReference type="ARBA" id="ARBA00022705"/>
    </source>
</evidence>
<keyword evidence="10" id="KW-0233">DNA recombination</keyword>
<dbReference type="InterPro" id="IPR012310">
    <property type="entry name" value="DNA_ligase_ATP-dep_cent"/>
</dbReference>
<dbReference type="InterPro" id="IPR012340">
    <property type="entry name" value="NA-bd_OB-fold"/>
</dbReference>
<keyword evidence="9" id="KW-0460">Magnesium</keyword>
<evidence type="ECO:0000313" key="16">
    <source>
        <dbReference type="Proteomes" id="UP000831607"/>
    </source>
</evidence>
<dbReference type="CDD" id="cd07897">
    <property type="entry name" value="Adenylation_DNA_ligase_Bac1"/>
    <property type="match status" value="1"/>
</dbReference>
<evidence type="ECO:0000256" key="3">
    <source>
        <dbReference type="ARBA" id="ARBA00022618"/>
    </source>
</evidence>
<dbReference type="EC" id="6.5.1.1" evidence="1"/>
<sequence>MRQFAELYQALDRTTSSRSKTDLMAAYFSAAKPADAAWAVYFLAGGKLKRLIPTQDLRHYAQTQTQMPEWLFEASYQSVGDLAETITLILPPIQCTRHESLHDWVVNVLLPLRNVKPEDRVSALADALDGWDSDTRFVCLKLLTGGFRVGVSRLLVTRALAQATGLPVTLMAQRLVGYLAAQSQPDADAFAALTNTSADAIVSPGQPYPFFLAQSIQANAAGLQAELGDVDDWQIEYKYDGIRGQLVKRAGQIWLWSRGEELISEQFPELIEAAQLLPDGIVLDGEVLVWQKDSAVPAPFAQLQKRLGRKQVTARVLADHPVIFMAYDLLEVHGQDCRHQSLASRRAQLQEQLLPNLSTQLRLSARLDVDHWDEAVALQQSARDCRTEGLMIKARDSHYGIGRTRASGLWFKYKLEPLSIDAVLIYAQKGHGRRANLYTDYTFAVWHRPHAHAPAILVPVAKAYSGLTDEEFRQVDAIIKKSTLESFGPVRRVEPRLVFEIGFEGIMPSTRHKSGVALRFPRMLRWRTDKPVQEADTLDQLKALL</sequence>
<evidence type="ECO:0000256" key="1">
    <source>
        <dbReference type="ARBA" id="ARBA00012727"/>
    </source>
</evidence>
<evidence type="ECO:0000313" key="15">
    <source>
        <dbReference type="EMBL" id="UOD49385.1"/>
    </source>
</evidence>
<evidence type="ECO:0000256" key="9">
    <source>
        <dbReference type="ARBA" id="ARBA00022842"/>
    </source>
</evidence>
<accession>A0ABY4AJ13</accession>
<dbReference type="Pfam" id="PF04679">
    <property type="entry name" value="DNA_ligase_A_C"/>
    <property type="match status" value="1"/>
</dbReference>
<evidence type="ECO:0000259" key="14">
    <source>
        <dbReference type="PROSITE" id="PS50160"/>
    </source>
</evidence>
<dbReference type="PANTHER" id="PTHR45674">
    <property type="entry name" value="DNA LIGASE 1/3 FAMILY MEMBER"/>
    <property type="match status" value="1"/>
</dbReference>
<gene>
    <name evidence="15" type="ORF">DHf2319_07740</name>
</gene>
<keyword evidence="4" id="KW-0235">DNA replication</keyword>
<evidence type="ECO:0000256" key="7">
    <source>
        <dbReference type="ARBA" id="ARBA00022763"/>
    </source>
</evidence>
<keyword evidence="2 15" id="KW-0436">Ligase</keyword>
<evidence type="ECO:0000256" key="2">
    <source>
        <dbReference type="ARBA" id="ARBA00022598"/>
    </source>
</evidence>
<dbReference type="PROSITE" id="PS00697">
    <property type="entry name" value="DNA_LIGASE_A1"/>
    <property type="match status" value="1"/>
</dbReference>
<dbReference type="InterPro" id="IPR026333">
    <property type="entry name" value="ATP_dep_DNA_lig_pp_1105_fam"/>
</dbReference>
<dbReference type="SUPFAM" id="SSF117018">
    <property type="entry name" value="ATP-dependent DNA ligase DNA-binding domain"/>
    <property type="match status" value="1"/>
</dbReference>
<evidence type="ECO:0000256" key="5">
    <source>
        <dbReference type="ARBA" id="ARBA00022723"/>
    </source>
</evidence>
<reference evidence="15 16" key="1">
    <citation type="submission" date="2020-11" db="EMBL/GenBank/DDBJ databases">
        <title>Algicoccus daihaiensis sp.nov., isolated from Daihai Lake in Inner Mongolia.</title>
        <authorList>
            <person name="Kai J."/>
        </authorList>
    </citation>
    <scope>NUCLEOTIDE SEQUENCE [LARGE SCALE GENOMIC DNA]</scope>
    <source>
        <strain evidence="16">f23</strain>
    </source>
</reference>
<organism evidence="15 16">
    <name type="scientific">Orrella daihaiensis</name>
    <dbReference type="NCBI Taxonomy" id="2782176"/>
    <lineage>
        <taxon>Bacteria</taxon>
        <taxon>Pseudomonadati</taxon>
        <taxon>Pseudomonadota</taxon>
        <taxon>Betaproteobacteria</taxon>
        <taxon>Burkholderiales</taxon>
        <taxon>Alcaligenaceae</taxon>
        <taxon>Orrella</taxon>
    </lineage>
</organism>
<evidence type="ECO:0000256" key="13">
    <source>
        <dbReference type="ARBA" id="ARBA00034003"/>
    </source>
</evidence>
<dbReference type="InterPro" id="IPR012308">
    <property type="entry name" value="DNA_ligase_ATP-dep_N"/>
</dbReference>
<comment type="catalytic activity">
    <reaction evidence="13">
        <text>ATP + (deoxyribonucleotide)n-3'-hydroxyl + 5'-phospho-(deoxyribonucleotide)m = (deoxyribonucleotide)n+m + AMP + diphosphate.</text>
        <dbReference type="EC" id="6.5.1.1"/>
    </reaction>
</comment>
<dbReference type="InterPro" id="IPR016059">
    <property type="entry name" value="DNA_ligase_ATP-dep_CS"/>
</dbReference>
<dbReference type="SUPFAM" id="SSF50249">
    <property type="entry name" value="Nucleic acid-binding proteins"/>
    <property type="match status" value="1"/>
</dbReference>